<evidence type="ECO:0000259" key="17">
    <source>
        <dbReference type="PROSITE" id="PS50835"/>
    </source>
</evidence>
<dbReference type="SMART" id="SM00407">
    <property type="entry name" value="IGc1"/>
    <property type="match status" value="2"/>
</dbReference>
<dbReference type="SMART" id="SM00408">
    <property type="entry name" value="IGc2"/>
    <property type="match status" value="2"/>
</dbReference>
<dbReference type="GO" id="GO:0016020">
    <property type="term" value="C:membrane"/>
    <property type="evidence" value="ECO:0007669"/>
    <property type="project" value="UniProtKB-SubCell"/>
</dbReference>
<keyword evidence="3" id="KW-0732">Signal</keyword>
<dbReference type="AlphaFoldDB" id="A0A9J7GTN1"/>
<dbReference type="GO" id="GO:0097529">
    <property type="term" value="P:myeloid leukocyte migration"/>
    <property type="evidence" value="ECO:0007669"/>
    <property type="project" value="UniProtKB-ARBA"/>
</dbReference>
<dbReference type="Proteomes" id="UP001108280">
    <property type="component" value="Chromosome 2"/>
</dbReference>
<evidence type="ECO:0000256" key="4">
    <source>
        <dbReference type="ARBA" id="ARBA00022737"/>
    </source>
</evidence>
<reference evidence="18" key="1">
    <citation type="journal article" date="2018" name="Biotechnol. Bioeng.">
        <title>A reference genome of the Chinese hamster based on a hybrid assembly strategy.</title>
        <authorList>
            <person name="Rupp O."/>
            <person name="MacDonald M.L."/>
            <person name="Li S."/>
            <person name="Dhiman H."/>
            <person name="Polson S."/>
            <person name="Griep S."/>
            <person name="Heffner K."/>
            <person name="Hernandez I."/>
            <person name="Brinkrolf K."/>
            <person name="Jadhav V."/>
            <person name="Samoudi M."/>
            <person name="Hao H."/>
            <person name="Kingham B."/>
            <person name="Goesmann A."/>
            <person name="Betenbaugh M.J."/>
            <person name="Lewis N.E."/>
            <person name="Borth N."/>
            <person name="Lee K.H."/>
        </authorList>
    </citation>
    <scope>NUCLEOTIDE SEQUENCE [LARGE SCALE GENOMIC DNA]</scope>
    <source>
        <strain evidence="18">17A/GY</strain>
    </source>
</reference>
<feature type="domain" description="Ig-like" evidence="17">
    <location>
        <begin position="366"/>
        <end position="460"/>
    </location>
</feature>
<dbReference type="SUPFAM" id="SSF48726">
    <property type="entry name" value="Immunoglobulin"/>
    <property type="match status" value="4"/>
</dbReference>
<evidence type="ECO:0000256" key="13">
    <source>
        <dbReference type="ARBA" id="ARBA00076461"/>
    </source>
</evidence>
<protein>
    <recommendedName>
        <fullName evidence="11">Tyrosine-protein phosphatase non-receptor type substrate 1</fullName>
    </recommendedName>
    <alternativeName>
        <fullName evidence="13">Brain Ig-like molecule with tyrosine-based activation motifs</fullName>
    </alternativeName>
    <alternativeName>
        <fullName evidence="14">CD172 antigen-like family member A</fullName>
    </alternativeName>
    <alternativeName>
        <fullName evidence="12">Inhibitory receptor SHPS-1</fullName>
    </alternativeName>
    <alternativeName>
        <fullName evidence="15">Signal-regulatory protein alpha-1</fullName>
    </alternativeName>
</protein>
<name>A0A9J7GTN1_CRIGR</name>
<dbReference type="GO" id="GO:0019903">
    <property type="term" value="F:protein phosphatase binding"/>
    <property type="evidence" value="ECO:0007669"/>
    <property type="project" value="UniProtKB-ARBA"/>
</dbReference>
<evidence type="ECO:0000256" key="1">
    <source>
        <dbReference type="ARBA" id="ARBA00004479"/>
    </source>
</evidence>
<reference evidence="18" key="2">
    <citation type="journal article" date="2020" name="Biotechnol. Bioeng.">
        <title>Chromosome-scale scaffolds for the Chinese hamster reference genome assembly to facilitate the study of the CHO epigenome.</title>
        <authorList>
            <person name="Hilliard W."/>
            <person name="MacDonald M."/>
            <person name="Lee K.H."/>
        </authorList>
    </citation>
    <scope>NUCLEOTIDE SEQUENCE [LARGE SCALE GENOMIC DNA]</scope>
    <source>
        <strain evidence="18">17A/GY</strain>
    </source>
</reference>
<evidence type="ECO:0000313" key="18">
    <source>
        <dbReference type="Proteomes" id="UP001108280"/>
    </source>
</evidence>
<dbReference type="Gene3D" id="2.60.40.10">
    <property type="entry name" value="Immunoglobulins"/>
    <property type="match status" value="4"/>
</dbReference>
<dbReference type="InterPro" id="IPR007110">
    <property type="entry name" value="Ig-like_dom"/>
</dbReference>
<feature type="domain" description="Ig-like" evidence="17">
    <location>
        <begin position="260"/>
        <end position="359"/>
    </location>
</feature>
<organism evidence="18 19">
    <name type="scientific">Cricetulus griseus</name>
    <name type="common">Chinese hamster</name>
    <name type="synonym">Cricetulus barabensis griseus</name>
    <dbReference type="NCBI Taxonomy" id="10029"/>
    <lineage>
        <taxon>Eukaryota</taxon>
        <taxon>Metazoa</taxon>
        <taxon>Chordata</taxon>
        <taxon>Craniata</taxon>
        <taxon>Vertebrata</taxon>
        <taxon>Euteleostomi</taxon>
        <taxon>Mammalia</taxon>
        <taxon>Eutheria</taxon>
        <taxon>Euarchontoglires</taxon>
        <taxon>Glires</taxon>
        <taxon>Rodentia</taxon>
        <taxon>Myomorpha</taxon>
        <taxon>Muroidea</taxon>
        <taxon>Cricetidae</taxon>
        <taxon>Cricetinae</taxon>
        <taxon>Cricetulus</taxon>
    </lineage>
</organism>
<gene>
    <name evidence="19" type="primary">LOC113833780</name>
</gene>
<keyword evidence="6" id="KW-0729">SH3-binding</keyword>
<keyword evidence="7 16" id="KW-0472">Membrane</keyword>
<comment type="subcellular location">
    <subcellularLocation>
        <location evidence="1">Membrane</location>
        <topology evidence="1">Single-pass type I membrane protein</topology>
    </subcellularLocation>
</comment>
<dbReference type="InterPro" id="IPR003597">
    <property type="entry name" value="Ig_C1-set"/>
</dbReference>
<keyword evidence="10" id="KW-0393">Immunoglobulin domain</keyword>
<dbReference type="RefSeq" id="XP_035295870.1">
    <property type="nucleotide sequence ID" value="XM_035439979.1"/>
</dbReference>
<proteinExistence type="predicted"/>
<accession>A0A9J7GTN1</accession>
<keyword evidence="4" id="KW-0677">Repeat</keyword>
<evidence type="ECO:0000256" key="11">
    <source>
        <dbReference type="ARBA" id="ARBA00068108"/>
    </source>
</evidence>
<feature type="transmembrane region" description="Helical" evidence="16">
    <location>
        <begin position="479"/>
        <end position="501"/>
    </location>
</feature>
<evidence type="ECO:0000256" key="7">
    <source>
        <dbReference type="ARBA" id="ARBA00023136"/>
    </source>
</evidence>
<dbReference type="FunFam" id="2.60.40.10:FF:000454">
    <property type="entry name" value="Tyrosine-protein phosphatase non-receptor type substrate 1"/>
    <property type="match status" value="1"/>
</dbReference>
<keyword evidence="8" id="KW-1015">Disulfide bond</keyword>
<dbReference type="Pfam" id="PF07686">
    <property type="entry name" value="V-set"/>
    <property type="match status" value="2"/>
</dbReference>
<evidence type="ECO:0000256" key="14">
    <source>
        <dbReference type="ARBA" id="ARBA00079421"/>
    </source>
</evidence>
<sequence length="506" mass="55465">MGFPNRIGASITILPRSQYLCDSGTTTQELMVIQPEKSVSVAAGQSATLNCTVTSLLPVGPIKWFHGKGQSRHPIYTSIGEQFPKVTYVRDTAKRNNLDFSIRISNVTPADAGTYYCVKLLKAEADKEIQSGGGTVLYVLGAAVWELKVIQPEKSVSVAAGQPATLNCNVTSLLPVGPMKWFRGTGQSRHIIYSFTGEKFPRVTNVTDVTKRNNLDFSIHISNVTPADTGTYYCIKLLRAEADKELQSGGGTVLYVLAKPSLPVVLGPEVRSTPEETVIFTCKSSGFYPGNIILKWFKDGNELSHFQTAVYPKEKSTSYNISSTAKVVLDAEDIHPQIICEVAHVTLQGGPLLGTANLSDTIRVAPIVEISQQPSVTWKQKNVTCQVKEFYPSSLGLIWLENGKVSWMERPSTLTVNKDGTYSWTSWLMVNRCADEENLVLTCLVEHDGQPPVIKTHTVVVSAQQREQGIDTKSDTSEILLAIFLGPKLLLVIVACAMYMCKKQKA</sequence>
<feature type="domain" description="Ig-like" evidence="17">
    <location>
        <begin position="15"/>
        <end position="117"/>
    </location>
</feature>
<dbReference type="OrthoDB" id="6370831at2759"/>
<dbReference type="GO" id="GO:0050765">
    <property type="term" value="P:negative regulation of phagocytosis"/>
    <property type="evidence" value="ECO:0007669"/>
    <property type="project" value="UniProtKB-ARBA"/>
</dbReference>
<dbReference type="PANTHER" id="PTHR19971">
    <property type="entry name" value="SIGNAL-REGULATORY PROTEIN BETA"/>
    <property type="match status" value="1"/>
</dbReference>
<dbReference type="InterPro" id="IPR051755">
    <property type="entry name" value="Ig-like_CS_Receptor"/>
</dbReference>
<evidence type="ECO:0000256" key="9">
    <source>
        <dbReference type="ARBA" id="ARBA00023180"/>
    </source>
</evidence>
<dbReference type="InterPro" id="IPR003598">
    <property type="entry name" value="Ig_sub2"/>
</dbReference>
<dbReference type="InterPro" id="IPR003599">
    <property type="entry name" value="Ig_sub"/>
</dbReference>
<dbReference type="PROSITE" id="PS50835">
    <property type="entry name" value="IG_LIKE"/>
    <property type="match status" value="4"/>
</dbReference>
<evidence type="ECO:0000256" key="16">
    <source>
        <dbReference type="SAM" id="Phobius"/>
    </source>
</evidence>
<dbReference type="InterPro" id="IPR013783">
    <property type="entry name" value="Ig-like_fold"/>
</dbReference>
<dbReference type="SMART" id="SM00409">
    <property type="entry name" value="IG"/>
    <property type="match status" value="2"/>
</dbReference>
<keyword evidence="2 16" id="KW-0812">Transmembrane</keyword>
<evidence type="ECO:0000256" key="6">
    <source>
        <dbReference type="ARBA" id="ARBA00023036"/>
    </source>
</evidence>
<evidence type="ECO:0000313" key="19">
    <source>
        <dbReference type="RefSeq" id="XP_035295870.1"/>
    </source>
</evidence>
<reference evidence="19" key="3">
    <citation type="submission" date="2025-08" db="UniProtKB">
        <authorList>
            <consortium name="RefSeq"/>
        </authorList>
    </citation>
    <scope>IDENTIFICATION</scope>
    <source>
        <strain evidence="19">17A/GY</strain>
        <tissue evidence="19">Liver</tissue>
    </source>
</reference>
<dbReference type="FunFam" id="2.60.40.10:FF:000295">
    <property type="entry name" value="Tyrosine-protein phosphatase non-receptor type substrate 1"/>
    <property type="match status" value="2"/>
</dbReference>
<dbReference type="Pfam" id="PF07654">
    <property type="entry name" value="C1-set"/>
    <property type="match status" value="2"/>
</dbReference>
<dbReference type="GO" id="GO:0017124">
    <property type="term" value="F:SH3 domain binding"/>
    <property type="evidence" value="ECO:0007669"/>
    <property type="project" value="UniProtKB-KW"/>
</dbReference>
<dbReference type="GeneID" id="113833780"/>
<dbReference type="InterPro" id="IPR013106">
    <property type="entry name" value="Ig_V-set"/>
</dbReference>
<feature type="domain" description="Ig-like" evidence="17">
    <location>
        <begin position="147"/>
        <end position="234"/>
    </location>
</feature>
<dbReference type="CDD" id="cd05772">
    <property type="entry name" value="IgC1_SIRP_domain_2"/>
    <property type="match status" value="1"/>
</dbReference>
<dbReference type="KEGG" id="cge:113833780"/>
<dbReference type="GO" id="GO:0032675">
    <property type="term" value="P:regulation of interleukin-6 production"/>
    <property type="evidence" value="ECO:0007669"/>
    <property type="project" value="UniProtKB-ARBA"/>
</dbReference>
<dbReference type="GO" id="GO:0045428">
    <property type="term" value="P:regulation of nitric oxide biosynthetic process"/>
    <property type="evidence" value="ECO:0007669"/>
    <property type="project" value="UniProtKB-ARBA"/>
</dbReference>
<evidence type="ECO:0000256" key="12">
    <source>
        <dbReference type="ARBA" id="ARBA00075252"/>
    </source>
</evidence>
<keyword evidence="9" id="KW-0325">Glycoprotein</keyword>
<dbReference type="InterPro" id="IPR036179">
    <property type="entry name" value="Ig-like_dom_sf"/>
</dbReference>
<evidence type="ECO:0000256" key="8">
    <source>
        <dbReference type="ARBA" id="ARBA00023157"/>
    </source>
</evidence>
<evidence type="ECO:0000256" key="5">
    <source>
        <dbReference type="ARBA" id="ARBA00022989"/>
    </source>
</evidence>
<dbReference type="GO" id="GO:0032680">
    <property type="term" value="P:regulation of tumor necrosis factor production"/>
    <property type="evidence" value="ECO:0007669"/>
    <property type="project" value="UniProtKB-ARBA"/>
</dbReference>
<evidence type="ECO:0000256" key="15">
    <source>
        <dbReference type="ARBA" id="ARBA00080624"/>
    </source>
</evidence>
<evidence type="ECO:0000256" key="3">
    <source>
        <dbReference type="ARBA" id="ARBA00022729"/>
    </source>
</evidence>
<evidence type="ECO:0000256" key="10">
    <source>
        <dbReference type="ARBA" id="ARBA00023319"/>
    </source>
</evidence>
<evidence type="ECO:0000256" key="2">
    <source>
        <dbReference type="ARBA" id="ARBA00022692"/>
    </source>
</evidence>
<keyword evidence="18" id="KW-1185">Reference proteome</keyword>
<dbReference type="CDD" id="cd16085">
    <property type="entry name" value="IgC1_SIRP_domain_3"/>
    <property type="match status" value="1"/>
</dbReference>
<keyword evidence="5 16" id="KW-1133">Transmembrane helix</keyword>
<dbReference type="SMART" id="SM00406">
    <property type="entry name" value="IGv"/>
    <property type="match status" value="2"/>
</dbReference>